<feature type="transmembrane region" description="Helical" evidence="3">
    <location>
        <begin position="1459"/>
        <end position="1479"/>
    </location>
</feature>
<dbReference type="Proteomes" id="UP000275385">
    <property type="component" value="Unassembled WGS sequence"/>
</dbReference>
<accession>A0A420XYQ2</accession>
<feature type="coiled-coil region" evidence="1">
    <location>
        <begin position="530"/>
        <end position="818"/>
    </location>
</feature>
<keyword evidence="1" id="KW-0175">Coiled coil</keyword>
<dbReference type="PANTHER" id="PTHR45615:SF80">
    <property type="entry name" value="GRIP DOMAIN-CONTAINING PROTEIN"/>
    <property type="match status" value="1"/>
</dbReference>
<name>A0A420XYQ2_9PEZI</name>
<evidence type="ECO:0000256" key="2">
    <source>
        <dbReference type="SAM" id="MobiDB-lite"/>
    </source>
</evidence>
<feature type="region of interest" description="Disordered" evidence="2">
    <location>
        <begin position="1158"/>
        <end position="1222"/>
    </location>
</feature>
<dbReference type="PANTHER" id="PTHR45615">
    <property type="entry name" value="MYOSIN HEAVY CHAIN, NON-MUSCLE"/>
    <property type="match status" value="1"/>
</dbReference>
<dbReference type="STRING" id="177199.A0A420XYQ2"/>
<reference evidence="4 5" key="1">
    <citation type="submission" date="2018-08" db="EMBL/GenBank/DDBJ databases">
        <title>Draft genome of the lignicolous fungus Coniochaeta pulveracea.</title>
        <authorList>
            <person name="Borstlap C.J."/>
            <person name="De Witt R.N."/>
            <person name="Botha A."/>
            <person name="Volschenk H."/>
        </authorList>
    </citation>
    <scope>NUCLEOTIDE SEQUENCE [LARGE SCALE GENOMIC DNA]</scope>
    <source>
        <strain evidence="4 5">CAB683</strain>
    </source>
</reference>
<feature type="compositionally biased region" description="Polar residues" evidence="2">
    <location>
        <begin position="1350"/>
        <end position="1361"/>
    </location>
</feature>
<dbReference type="Gene3D" id="1.10.287.1490">
    <property type="match status" value="1"/>
</dbReference>
<protein>
    <submittedName>
        <fullName evidence="4">Uncharacterized protein</fullName>
    </submittedName>
</protein>
<feature type="transmembrane region" description="Helical" evidence="3">
    <location>
        <begin position="1514"/>
        <end position="1532"/>
    </location>
</feature>
<evidence type="ECO:0000256" key="1">
    <source>
        <dbReference type="SAM" id="Coils"/>
    </source>
</evidence>
<dbReference type="OrthoDB" id="4588465at2759"/>
<organism evidence="4 5">
    <name type="scientific">Coniochaeta pulveracea</name>
    <dbReference type="NCBI Taxonomy" id="177199"/>
    <lineage>
        <taxon>Eukaryota</taxon>
        <taxon>Fungi</taxon>
        <taxon>Dikarya</taxon>
        <taxon>Ascomycota</taxon>
        <taxon>Pezizomycotina</taxon>
        <taxon>Sordariomycetes</taxon>
        <taxon>Sordariomycetidae</taxon>
        <taxon>Coniochaetales</taxon>
        <taxon>Coniochaetaceae</taxon>
        <taxon>Coniochaeta</taxon>
    </lineage>
</organism>
<feature type="compositionally biased region" description="Polar residues" evidence="2">
    <location>
        <begin position="36"/>
        <end position="59"/>
    </location>
</feature>
<feature type="compositionally biased region" description="Acidic residues" evidence="2">
    <location>
        <begin position="1070"/>
        <end position="1079"/>
    </location>
</feature>
<feature type="compositionally biased region" description="Polar residues" evidence="2">
    <location>
        <begin position="1264"/>
        <end position="1284"/>
    </location>
</feature>
<keyword evidence="3" id="KW-1133">Transmembrane helix</keyword>
<evidence type="ECO:0000313" key="4">
    <source>
        <dbReference type="EMBL" id="RKU40793.1"/>
    </source>
</evidence>
<feature type="compositionally biased region" description="Basic and acidic residues" evidence="2">
    <location>
        <begin position="1213"/>
        <end position="1222"/>
    </location>
</feature>
<feature type="transmembrane region" description="Helical" evidence="3">
    <location>
        <begin position="1428"/>
        <end position="1447"/>
    </location>
</feature>
<feature type="coiled-coil region" evidence="1">
    <location>
        <begin position="885"/>
        <end position="912"/>
    </location>
</feature>
<feature type="region of interest" description="Disordered" evidence="2">
    <location>
        <begin position="305"/>
        <end position="334"/>
    </location>
</feature>
<feature type="region of interest" description="Disordered" evidence="2">
    <location>
        <begin position="1"/>
        <end position="59"/>
    </location>
</feature>
<feature type="region of interest" description="Disordered" evidence="2">
    <location>
        <begin position="1033"/>
        <end position="1083"/>
    </location>
</feature>
<keyword evidence="3" id="KW-0812">Transmembrane</keyword>
<feature type="region of interest" description="Disordered" evidence="2">
    <location>
        <begin position="1260"/>
        <end position="1299"/>
    </location>
</feature>
<feature type="coiled-coil region" evidence="1">
    <location>
        <begin position="457"/>
        <end position="498"/>
    </location>
</feature>
<keyword evidence="5" id="KW-1185">Reference proteome</keyword>
<feature type="region of interest" description="Disordered" evidence="2">
    <location>
        <begin position="930"/>
        <end position="956"/>
    </location>
</feature>
<feature type="compositionally biased region" description="Basic and acidic residues" evidence="2">
    <location>
        <begin position="1323"/>
        <end position="1334"/>
    </location>
</feature>
<gene>
    <name evidence="4" type="ORF">DL546_002111</name>
</gene>
<evidence type="ECO:0000256" key="3">
    <source>
        <dbReference type="SAM" id="Phobius"/>
    </source>
</evidence>
<dbReference type="EMBL" id="QVQW01000091">
    <property type="protein sequence ID" value="RKU40793.1"/>
    <property type="molecule type" value="Genomic_DNA"/>
</dbReference>
<feature type="compositionally biased region" description="Polar residues" evidence="2">
    <location>
        <begin position="1044"/>
        <end position="1055"/>
    </location>
</feature>
<feature type="transmembrane region" description="Helical" evidence="3">
    <location>
        <begin position="1678"/>
        <end position="1701"/>
    </location>
</feature>
<comment type="caution">
    <text evidence="4">The sequence shown here is derived from an EMBL/GenBank/DDBJ whole genome shotgun (WGS) entry which is preliminary data.</text>
</comment>
<sequence length="1752" mass="196813">MSSSSANQQRGGGETPVQTPPGSPSTVWATPAAHRSSLSDNEHSPTSPTIARPSQTSPLFKQRRRFASLSAINTKLTLPRPRPPRRSLPALGSVAAPFLDEPPEPSPLTAILEGIASAGLNSDNHPSLLADGDVGVLDSANLPTPITAFESNASTFFMDNRTAVERLCNDLQSQPAGERNERVIEVLTTQIDYIDECFKYVLQATKRARESEEAQSLKTRAEESDRARELRKLKKENKALIAEKAELDLELCDVRDTNRQLQADFKAREAALAASPAYDGPMDEKLMKLWFENEARDYVTDQQQAAAFSDDRTSTYDSISNGDDESIPVTPTATKRRRAKRSFFGTDINPEMLEMMEEFVTNRLTESTITPAQSDEEMRQQIKKLQSDLDDEKFQHRLVVEDWERIKNEPISLEFYAKAAARESLPFPTKTTKQLRDKLAVIEERPAEETKRAEGPSADVQDRAQQLEKDLVAQNELIERVQTELDTWKREFKTVEAARGQIHDLEERNKEQAGYIQLRSEAWRHADANEQAWKNRLDELQKDFDDLQTKNDQFLERIGELEDHEKSLESQLEEQTKRANQLDAYKTENESKTDQFIERIEELEDQHTSLEARLQEHQSRIDNLQAEKAEAEAHIALITAQVEQLETELEDQTGLNVELAEAKRQLADMESDLRAKRLELSESEQRIQNLEQTKAELEDQLSQFQELQEEERCLRRELADKDDNLLTEQLRNVDLSSEIRKLTDELKAVQEDVEIQQSKCDDFIQRIEELEDEVREQQTHIDELEATHSLEAQHLATIKGLEATIVGLQAQIEHHLNTISLLTSKPPLSAKRVELLRRQTQTPRDLRKMLLRLTTQKKKYHDRWLRTKQALGMAREDLARLLVQRDVDTERERQLREQIASLERDFAETSASLMRAMAELGMISKIDGPSAEDTHDAVDDLPPSPPITPHHTSTTYCPNCASRKSTDVAHLHGEACFCTLVDYFLPGVLGKMLPESPASDCTCCDDQETYSHTDDGNDSGYETQYGVLSTKPTQVVPGSEKENSPQSPTSPNSLISDRPPSTEPIQIDPGLDDDGESDFDVPLRKMVTDPGPGFGYNHAYNYGLQVLGDEGLFEPYGVHSDEETHGRIVLEMESEQEYSTRSECGEDVDVVGSIQDGASQAEQGCGEGEEEGQGGQPAFEEAEDQSVGGDDFELSNTQMGLSLRGGGSSDAGSSERDKETADLFDQAQERTTEQGDEHILPAVIISTPGEAQTTDQDFYLPVTPSRTQGRLSSFPTPMTGTTVFGTGDPDGVKPTLEDPHALGKQGLVAASQLEDPFQVAEDSQTRGHIDDTHAGDNPGDSDGRPGSRATLPQMSHQSNTKPKIHFPPLSTDTTIKKRTTYPKSPAVPKRSRKNCACNCHVPLSRKHYHGHTTTLYASTADLFTRETAVALVCHFLTALSWLGLLIFHTPGTFLSTTSILFGYFFLPLRYIFAMGVYSIRQFTYRVMPPFPTLRTTYAPPVISRPSMPVMPRPSAHQLVTSAIFLLVAYNVLVSEALTGERSTWTTPNRFRTAYAADLIDHRPYPGWSPISVDFRFVVRDWCNALIFFRGWMGDFIRGINSVPAVAVLVFNLLGQTIIHGLAFITNTVISAGDQLVHFYRGNIDVLGEWLERSLDWILHALWFPFPIIGFWLTASLDWIIQTILLPFAILNFLVQTLLIHVHQLAAKYLRPECRGGLTYLGECALEYARDRFDALGEWLETPLVAVEQWMER</sequence>
<proteinExistence type="predicted"/>
<evidence type="ECO:0000313" key="5">
    <source>
        <dbReference type="Proteomes" id="UP000275385"/>
    </source>
</evidence>
<keyword evidence="3" id="KW-0472">Membrane</keyword>
<feature type="region of interest" description="Disordered" evidence="2">
    <location>
        <begin position="1318"/>
        <end position="1387"/>
    </location>
</feature>